<name>A0ABN2S1I5_9PSEU</name>
<evidence type="ECO:0000313" key="2">
    <source>
        <dbReference type="EMBL" id="GAA1978758.1"/>
    </source>
</evidence>
<dbReference type="InterPro" id="IPR050471">
    <property type="entry name" value="AB_hydrolase"/>
</dbReference>
<dbReference type="PANTHER" id="PTHR43433:SF5">
    <property type="entry name" value="AB HYDROLASE-1 DOMAIN-CONTAINING PROTEIN"/>
    <property type="match status" value="1"/>
</dbReference>
<dbReference type="PANTHER" id="PTHR43433">
    <property type="entry name" value="HYDROLASE, ALPHA/BETA FOLD FAMILY PROTEIN"/>
    <property type="match status" value="1"/>
</dbReference>
<keyword evidence="3" id="KW-1185">Reference proteome</keyword>
<organism evidence="2 3">
    <name type="scientific">Amycolatopsis minnesotensis</name>
    <dbReference type="NCBI Taxonomy" id="337894"/>
    <lineage>
        <taxon>Bacteria</taxon>
        <taxon>Bacillati</taxon>
        <taxon>Actinomycetota</taxon>
        <taxon>Actinomycetes</taxon>
        <taxon>Pseudonocardiales</taxon>
        <taxon>Pseudonocardiaceae</taxon>
        <taxon>Amycolatopsis</taxon>
    </lineage>
</organism>
<dbReference type="InterPro" id="IPR029058">
    <property type="entry name" value="AB_hydrolase_fold"/>
</dbReference>
<dbReference type="RefSeq" id="WP_344427321.1">
    <property type="nucleotide sequence ID" value="NZ_BAAANN010000030.1"/>
</dbReference>
<dbReference type="Pfam" id="PF00561">
    <property type="entry name" value="Abhydrolase_1"/>
    <property type="match status" value="1"/>
</dbReference>
<comment type="caution">
    <text evidence="2">The sequence shown here is derived from an EMBL/GenBank/DDBJ whole genome shotgun (WGS) entry which is preliminary data.</text>
</comment>
<dbReference type="PRINTS" id="PR00111">
    <property type="entry name" value="ABHYDROLASE"/>
</dbReference>
<dbReference type="EMBL" id="BAAANN010000030">
    <property type="protein sequence ID" value="GAA1978758.1"/>
    <property type="molecule type" value="Genomic_DNA"/>
</dbReference>
<keyword evidence="2" id="KW-0378">Hydrolase</keyword>
<proteinExistence type="predicted"/>
<reference evidence="2 3" key="1">
    <citation type="journal article" date="2019" name="Int. J. Syst. Evol. Microbiol.">
        <title>The Global Catalogue of Microorganisms (GCM) 10K type strain sequencing project: providing services to taxonomists for standard genome sequencing and annotation.</title>
        <authorList>
            <consortium name="The Broad Institute Genomics Platform"/>
            <consortium name="The Broad Institute Genome Sequencing Center for Infectious Disease"/>
            <person name="Wu L."/>
            <person name="Ma J."/>
        </authorList>
    </citation>
    <scope>NUCLEOTIDE SEQUENCE [LARGE SCALE GENOMIC DNA]</scope>
    <source>
        <strain evidence="2 3">JCM 14545</strain>
    </source>
</reference>
<accession>A0ABN2S1I5</accession>
<sequence length="251" mass="26901">MKSAYAQVNGLNLYYEVHGTGKPLVVLHGGLLTIELSFGALLPELSATRQVIAVELQGHGHTADTSRDLTLANLADDVAGLLDHLGVDRADLFGFSLGGLVAIQVALSHPGRVDRLLLAATHFRSDGYHDEIRDPALWASSTRMPTEADFAAMREAYASTAPDPGHFPEFMAKVSTVPGTVDAWSLDDLRGITAPTLLVIGDHDFVRVEHAARMRDLIGGAQLAVLPGTTHSGLLGRKELVLPLVDFFLKP</sequence>
<evidence type="ECO:0000313" key="3">
    <source>
        <dbReference type="Proteomes" id="UP001501116"/>
    </source>
</evidence>
<dbReference type="Gene3D" id="3.40.50.1820">
    <property type="entry name" value="alpha/beta hydrolase"/>
    <property type="match status" value="1"/>
</dbReference>
<protein>
    <submittedName>
        <fullName evidence="2">Alpha/beta hydrolase</fullName>
    </submittedName>
</protein>
<dbReference type="InterPro" id="IPR000073">
    <property type="entry name" value="AB_hydrolase_1"/>
</dbReference>
<evidence type="ECO:0000259" key="1">
    <source>
        <dbReference type="Pfam" id="PF00561"/>
    </source>
</evidence>
<dbReference type="GO" id="GO:0016787">
    <property type="term" value="F:hydrolase activity"/>
    <property type="evidence" value="ECO:0007669"/>
    <property type="project" value="UniProtKB-KW"/>
</dbReference>
<dbReference type="Proteomes" id="UP001501116">
    <property type="component" value="Unassembled WGS sequence"/>
</dbReference>
<gene>
    <name evidence="2" type="ORF">GCM10009754_63650</name>
</gene>
<dbReference type="SUPFAM" id="SSF53474">
    <property type="entry name" value="alpha/beta-Hydrolases"/>
    <property type="match status" value="1"/>
</dbReference>
<feature type="domain" description="AB hydrolase-1" evidence="1">
    <location>
        <begin position="22"/>
        <end position="147"/>
    </location>
</feature>